<feature type="compositionally biased region" description="Polar residues" evidence="1">
    <location>
        <begin position="2031"/>
        <end position="2041"/>
    </location>
</feature>
<dbReference type="Gene3D" id="1.25.10.10">
    <property type="entry name" value="Leucine-rich Repeat Variant"/>
    <property type="match status" value="1"/>
</dbReference>
<dbReference type="GO" id="GO:0005634">
    <property type="term" value="C:nucleus"/>
    <property type="evidence" value="ECO:0007669"/>
    <property type="project" value="TreeGrafter"/>
</dbReference>
<evidence type="ECO:0000256" key="1">
    <source>
        <dbReference type="SAM" id="MobiDB-lite"/>
    </source>
</evidence>
<dbReference type="GO" id="GO:0000124">
    <property type="term" value="C:SAGA complex"/>
    <property type="evidence" value="ECO:0007669"/>
    <property type="project" value="TreeGrafter"/>
</dbReference>
<feature type="compositionally biased region" description="Low complexity" evidence="1">
    <location>
        <begin position="4098"/>
        <end position="4107"/>
    </location>
</feature>
<dbReference type="PROSITE" id="PS51190">
    <property type="entry name" value="FATC"/>
    <property type="match status" value="1"/>
</dbReference>
<feature type="region of interest" description="Disordered" evidence="1">
    <location>
        <begin position="2914"/>
        <end position="2943"/>
    </location>
</feature>
<name>A0A0X3PSP3_SCHSO</name>
<dbReference type="PANTHER" id="PTHR11139:SF1">
    <property type="entry name" value="TRANSFORMATION_TRANSCRIPTION DOMAIN-ASSOCIATED PROTEIN"/>
    <property type="match status" value="1"/>
</dbReference>
<reference evidence="3" key="1">
    <citation type="submission" date="2016-01" db="EMBL/GenBank/DDBJ databases">
        <title>Reference transcriptome for the parasite Schistocephalus solidus: insights into the molecular evolution of parasitism.</title>
        <authorList>
            <person name="Hebert F.O."/>
            <person name="Grambauer S."/>
            <person name="Barber I."/>
            <person name="Landry C.R."/>
            <person name="Aubin-Horth N."/>
        </authorList>
    </citation>
    <scope>NUCLEOTIDE SEQUENCE</scope>
</reference>
<dbReference type="InterPro" id="IPR003152">
    <property type="entry name" value="FATC_dom"/>
</dbReference>
<dbReference type="InterPro" id="IPR050517">
    <property type="entry name" value="DDR_Repair_Kinase"/>
</dbReference>
<dbReference type="Pfam" id="PF20206">
    <property type="entry name" value="Tra1_ring"/>
    <property type="match status" value="2"/>
</dbReference>
<feature type="region of interest" description="Disordered" evidence="1">
    <location>
        <begin position="493"/>
        <end position="526"/>
    </location>
</feature>
<feature type="region of interest" description="Disordered" evidence="1">
    <location>
        <begin position="1369"/>
        <end position="1450"/>
    </location>
</feature>
<dbReference type="GO" id="GO:0035267">
    <property type="term" value="C:NuA4 histone acetyltransferase complex"/>
    <property type="evidence" value="ECO:0007669"/>
    <property type="project" value="TreeGrafter"/>
</dbReference>
<feature type="region of interest" description="Disordered" evidence="1">
    <location>
        <begin position="3021"/>
        <end position="3048"/>
    </location>
</feature>
<feature type="region of interest" description="Disordered" evidence="1">
    <location>
        <begin position="4199"/>
        <end position="4263"/>
    </location>
</feature>
<evidence type="ECO:0000259" key="2">
    <source>
        <dbReference type="PROSITE" id="PS51190"/>
    </source>
</evidence>
<feature type="compositionally biased region" description="Low complexity" evidence="1">
    <location>
        <begin position="2914"/>
        <end position="2928"/>
    </location>
</feature>
<feature type="compositionally biased region" description="Low complexity" evidence="1">
    <location>
        <begin position="2572"/>
        <end position="2587"/>
    </location>
</feature>
<proteinExistence type="predicted"/>
<feature type="region of interest" description="Disordered" evidence="1">
    <location>
        <begin position="2027"/>
        <end position="2049"/>
    </location>
</feature>
<dbReference type="InterPro" id="IPR046805">
    <property type="entry name" value="Tra1_ring"/>
</dbReference>
<feature type="region of interest" description="Disordered" evidence="1">
    <location>
        <begin position="4067"/>
        <end position="4116"/>
    </location>
</feature>
<protein>
    <recommendedName>
        <fullName evidence="2">FATC domain-containing protein</fullName>
    </recommendedName>
</protein>
<feature type="compositionally biased region" description="Low complexity" evidence="1">
    <location>
        <begin position="4202"/>
        <end position="4215"/>
    </location>
</feature>
<dbReference type="PANTHER" id="PTHR11139">
    <property type="entry name" value="ATAXIA TELANGIECTASIA MUTATED ATM -RELATED"/>
    <property type="match status" value="1"/>
</dbReference>
<feature type="region of interest" description="Disordered" evidence="1">
    <location>
        <begin position="2572"/>
        <end position="2591"/>
    </location>
</feature>
<dbReference type="GO" id="GO:0006281">
    <property type="term" value="P:DNA repair"/>
    <property type="evidence" value="ECO:0007669"/>
    <property type="project" value="TreeGrafter"/>
</dbReference>
<gene>
    <name evidence="3" type="ORF">TR137261</name>
</gene>
<feature type="region of interest" description="Disordered" evidence="1">
    <location>
        <begin position="588"/>
        <end position="608"/>
    </location>
</feature>
<dbReference type="InterPro" id="IPR003151">
    <property type="entry name" value="PIK-rel_kinase_FAT"/>
</dbReference>
<feature type="region of interest" description="Disordered" evidence="1">
    <location>
        <begin position="3940"/>
        <end position="3965"/>
    </location>
</feature>
<dbReference type="GO" id="GO:0006355">
    <property type="term" value="P:regulation of DNA-templated transcription"/>
    <property type="evidence" value="ECO:0007669"/>
    <property type="project" value="TreeGrafter"/>
</dbReference>
<dbReference type="EMBL" id="GEEE01008242">
    <property type="protein sequence ID" value="JAP54983.1"/>
    <property type="molecule type" value="Transcribed_RNA"/>
</dbReference>
<sequence>MLTKIKGAYANLFNSELALEERLNSGTELCELLENASVDSELKDYIYEIFINIQHFLTETQPQFIKESPVQRLRHICLEILQKIRNVDFFKPYAPSLISLLFKLIEHENEENVLLCIKLIIDLHKFYRPQFSSDVTQFLVFVQKVYRSLKGQSFNIFRPQENYEVDNISDLDVEILLQGIFTPTPVKTKSTDSDGNFIIYHILPKSCLSLRVMQEIPILVVLMYQLFKQQIHHDVSEFIPLIMEFINMKPLPEQRLDPAFRQDKFIDFLAAQVKTLSFLAYVIKIYQDLVEQHSTALVKGMMNLLVTCPPSVTNMRKEFFIAARHILGAQEIRPKFLSVLDDLMREDILIGQGYTVHDALRPLAYSTLADLTHHLRSELSLTKIARAIDLYGRNMFDDSLPFSIQQMSLKLLLNLVECVRQRAVASTATWAPDSAAGGAVSASSKWSQRQISTATARRLLLQIMRLCVLKCQIIAEHLLPEIEAKCMKEDYESSDGGTTRFQPKSSFTSNSRSEVTAPRDAMDTDDIQPNARPEPFLTSEVLTQGQLTFTDLRALTKSLATGMRTVVTSLTQCPHWNSPLPQALRSSEDYAAAGSGNADELGDLTNQPSPKLLQPAEVAVLFDYLTHGLRMLDVLRIVSKDGQLFLRGPQSGAKYPDERFLLETVAMTFVPLSPISFREIFSGQIGYIVEWCRKSPLFYTNFAFHLLSQLSQTSNFGHILLNFLVDRLEKLGDGTDESFIHMRLLKLCFNSVNMSGTENEHVMRLFLRRIVQGSMQYCLEAREPTAYLTLLRTLFRSIGGGAHDKLYREFFPLLPEMLTTLNRLLRSAHRASARDLLSELCVIVPVRLSALLPYLSLLMEPLIYVLNCNTVSQGLRTLELCVENMQPDFLYEHMHQVRGDMLLALYNSLHSQSEYVQKMAFKVLGKLGRYNRADIGDVQRLNLDVGCGEAGPLLRFWLIEYPNRPVDLPIRTLVDAAVETVQDGSMDRPVRLRAWNFLKGVCVAALNLHPLVNLYEEMASVPYLQSLPTFPLTELSKCILASESRNEEPDPAIEDRYAKDINREVILRAVGGVFLGASIQPPFEGSGVFMTFLIRQLTLVNLYDQIVTSSLQDTDSEPMKPKQSQSVDSSDQLLFPPTPTAEPSLDPKLVVDAICLVMGHEDKEHVSTGYVLLDEMLSTVTAAIRAALQTDTAMRPMEDEPKQRQPEEHSSVESVEILSERALKCLVRFQLLRHLSAATMDMLYHPAWYVKWGACCILLHLCKRLPIQWFIQHIRGFLRGLLHCLHDLSSQMGQGALNLARECALELMKLVFLQEKGPTTNPESATITSTPHLIEGVNQQQALRVALIKLPPSQPSEGAFPPDADLERLQKTEPKGSPTESKVAPALREPSKRTAAVRRRTGQRKALSSVTTVASKRGSARTISRESSPPDHQPSAAPSLPPEEPTADEIPPTFKVKEQQTVHFVPSPLMDSVLPELVDALLSEAKAVRVEARRLLRIIAAFQKVTLTDLLKPYVRLISDWLPPKNRQYRLANLPISSQVAVIETNYFLCQPEDPEMTPKGPLSPEEAISDDVGASLLRYCPTRRCDHRFLIDLRAILDAPWPLPTAAGAAGTQAASVLAFGGFRGQLGGGVSAPSISSALASQTPLLSFLHQQQIIDLKVAACRVLSTTHYIDSQKSSTLAALFKGICSDSPAIHKMAFDCIREFVSHTTIDLELRHTYVKPILQNIRQVANLRLSTIRQLAYCAELFPSTFSERFCDAIHCHLNAFVELISNRPEAVSKFGASQQPVELASALIDLFHLIPLATEKYVGILIGQVIRMEQLLNIEFTSPLRLPLVRSLVRYPEETFRQFLHGPVWPYDSHAHRLLLFAVTCSEGLPLVTYLESHVELLADVLKISDTDSIDVTLRQTTLRLPRSRGPLTRACPRHLALRLLHTIHQQHPTWFTAHLDKAASPRALLPCSPSQSTLLSIRKEEDVDSSPALIAISALLTYWSSAEFFRSQSSLTLVQLQQTAPGVDVEALLEEEHMSAGAGSTSNNSRKSSPFHPGTTATLLQAESPAAAGVRISAGLADHSQWDEPFLILDCLLPCAQSHPDDFDLLFTLVVGMARLRCVGYNRLRRHVQKLAFTSTPAWHRKLFLSYVSLVKRRVSGAETSRKEPEVPLEVSTSSVASKVLPLAEYLVTPEAHFKLLAHLILPCVQRALEQSPQEFLLGRPPNPCVASDEDLVHLFVSVLLTDDAVNACTGLRIMYYQLASLFIYYAPEFVHDVESETQSYRLRSITSFAWPCVSSSLSVVDLQEKYTGLQVLAHIIAKFPVAKKVAPQVFQCLAKGTHIETKKIVNPVLDMLLPAWVTGPEELKALAFSTKKIMMEDHGIQSCVHILSLIVRHGDLYYPIRHHVLSLIIVIITRLSAQQLPIDQRRLILDMIDTAFRWHQKSKAEANESAFLAADGVEPALQKPLASNPSDTYNTPMEKTNRDQLTNLMIRFACQSIDTTQNGTTSELSARRALSQIETTLSSEVWGGETCELRLSFLDRFLCPDEFSAIGGSGSSGGQSSGQSQAAAAGGASGASAIGAGGAQSQQQSQSSGLGPTQSSSVFMTLEVLRVIYTTLESPTLLSNVKYFSKSVSTLLSTYPLNVRLTRACANLIRALLIKYPADASNRQKITSIPELVELYTVVLKTVHEALTFFGDNTNKTAILPRLQSAFLLLTATQQCPINPYAFVDRCISQIVKLLHRLIHEVVTPTSTQSPQDNTAFSQLTDLLISGLDIVKSRLNVVSNEARKNIFGPDLLFIIERSKEAKLLRAVIRILRDWIDVPKTEEHFAPSNREKVAFFSRLWMAVPRWSDQPEVVRDILDCIYQVFSNNAPKNHDIMVKLEQAFCCSLLTPLPDLREKFIDLFLTGSNLISLPLFGETGESTETSGSPKTESTANAAGASEASVPSPSPVVKSDLLIRLLFLLVSNSWDEAHFKDGFWLPLFFDVLLCTTDFSKPTLIVQSNAKFCSPDAWSNKQQDHLVQVRTVSDPNADAQPAPKPEPTEAPSAQPPLSDTDFHRLLDQQSSAFAELKSTSAKDTIRGVLNLVHRRQALATELFGQLWHCIWHRLLLNQSERRSLSSRDPPDVSQLSDTLADTVLSAAGPLFSVDSSSLLSTEANSPTATTVVSCLPLGNGTPMTGASPTTPVSLSPGEIRGFLLPQLVRFVTSDEHVNPTEAPPSPLGSFISGLYTTPDSLLLSMPLPLLSYIGYAHNQWYAMALFFESLCARGYRALAYNGRNSSVDNDLTYSIGPAIDGSGAASGLPEDVPLGTAALSLVALYDCMADPDHFVAAWWYRLNSNCAGNQRITNVGASAAGITTIPDGESAPTSSTGLLCPAVGHVCDFLRTLLAFSRGDLYRGLETATNLLVPCASSVVASFEEEGWRRAGVAGSIDSLSFPSPSSLAQPTGLSQFSELINKTRMQEYCIRTLKLLGQWENLESLAATSHSTLSPVGLTTSPVVGPTAGGGSGNSTLWGLRAEAAWRLNDWSEVYTSLAGLANECPRQDQWRFALIQAAACVAGRRAALGLGALDFDAYSSGSLGVGGSAATGGSSVSAPGSGTTVGAAATAAASSAGGISGLLQAAEGENHRVMLSILREWRCLPLIVSNQHVRLLQAFQRAIEVTEGNILLIQHCGQILTSSSGSAGVTPGAPSVISAARTPYDYKTVFRSWLARPPLISDDLSFWSDLLSWRQVVFENIINCGASSHKFGQERTNLLTTCQRELALCQIQLARGYRKNRLPSLAQQNLDRYSHLNFPPLFEKTKQDIKLKLADLRKEELLEGLELMEKTNIQQFEKKDKARFFCYKAVFFSHFNKGDEATKNFGYATQMQDNLHKVWSVYGDFLENVYSSYPAAKREIAVSTTGIFAMQALMEAATVAGTSQHLSHSDLAKCIWLLTLDDAGDAFSASADPSSSSSVTATNNTPSVLGQSATSQQRLARTFEERAGRVHPDALLPWLPSLAVCLLRPEGRFVSGALRNLLLTYPTALYSALRGLQHQLTTEMERDRRIAVAFTSLSPESRQRLDEVYVQNPSLATTTSVSSVAGNRPGAPGTDSVGQRGGVGGGSLSEASAAADAGDGGGADLEMDYESCSGMPYVESSGRRSTVRLGTHGSEASAAGAVGKPNSAECVASSVGGTSAAVSSMHSASLIAKRTKKRVVVVMRGAEGERLASSNPSSSSSAALSGTVTVPDPFGVPGQTMLQTISSADSGSGVTSSGEAGTKPYLPLRNSDGQDVEMEDADMEALDDSEFDESLDLQGPRTGYLSPSVSDSLHRINLLFAQLRQRHPGRLFIFDRFIEHCAGRLLPGWAEHLQAHLVSLLSQLHTLAWTQVSRLSATTSRSKPTPSPPALAATMAGLRQLATLRTPAWLAAELTDVVANCGLVSRNRGEFGSDDEDQLAAGEGGGGVDPAITAPCLCPVVVTEGSQETHADARSALPAFCESVHLACSTLRRDALADPYFHPIRKRLISETATVADMTVLELMSKLTRDWLPLVERRISLLPVTTYLTDCGSGRLIELIAASGSQSLYGPFLRTVPGSPCQPASTTTTTTAASNLGNFITPSAPLLHLPGETVRFKTVPALVHIPNSASSAAVSGPSAGCWDSAVGGLQQPHLHIADVLPTLFRVRASATTNVGGQPARRLSLRASNGRLFFYDLGCLPRDLPAGSAVAAPPLASETVVDSHSLAPALQAYITARRSAPLHLFQVLNDLAARQPETAKRHLSMVVPRSLEIGPHGMHMVQVGPPAPAANVVAAHAVPRPPVGASEGAWLALLAQPPPAPVSFGVSASGSGTASSGAPASFVTPAATLSPLFPLRNAFTAASEGSDKHALGTASMTTTAAGVSSNYTGSRGVAAEVAGRPAGLDAGCQAAAVPLAEIVDSAARSLSPVSASPPPLCRDLVVTYFERLLFLVQSSPEGEFPLKASLLQIFWEILRLVSPGARLHTPAPSSLGVLNEEFNGRDGSSGASTLRLWAFRRFADAESYWLFRRGVALHCGTLGLAEVIFNLTPLRANCLLIEPRAARLEAHNYRFDLPMAAFTSRQLQQKDFSGGGSARASMPGLHPSVGLSIKPGSILTKSFAAVFAPLTSRAAGQTGHSVGSSSAGSAFATNAAVAGSFTPLPRAVPFRLTPQLCGLLCPPGVPATIGPLAASMHSMGQALAARRSTLLACLRTLLRDDYVLWHRGRQAAIHACVLADVLSTTGRSVDARQGLVNSPELSNERLIQLITLTTDAFNQRIRGLCDGQGEDALNELINAAHSVDNLAFMDPSWLPWI</sequence>
<feature type="region of interest" description="Disordered" evidence="1">
    <location>
        <begin position="1111"/>
        <end position="1141"/>
    </location>
</feature>
<feature type="compositionally biased region" description="Polar residues" evidence="1">
    <location>
        <begin position="495"/>
        <end position="514"/>
    </location>
</feature>
<organism evidence="3">
    <name type="scientific">Schistocephalus solidus</name>
    <name type="common">Tapeworm</name>
    <dbReference type="NCBI Taxonomy" id="70667"/>
    <lineage>
        <taxon>Eukaryota</taxon>
        <taxon>Metazoa</taxon>
        <taxon>Spiralia</taxon>
        <taxon>Lophotrochozoa</taxon>
        <taxon>Platyhelminthes</taxon>
        <taxon>Cestoda</taxon>
        <taxon>Eucestoda</taxon>
        <taxon>Diphyllobothriidea</taxon>
        <taxon>Diphyllobothriidae</taxon>
        <taxon>Schistocephalus</taxon>
    </lineage>
</organism>
<feature type="compositionally biased region" description="Polar residues" evidence="1">
    <location>
        <begin position="3949"/>
        <end position="3965"/>
    </location>
</feature>
<dbReference type="Pfam" id="PF20175">
    <property type="entry name" value="Tra1_central"/>
    <property type="match status" value="1"/>
</dbReference>
<feature type="domain" description="FATC" evidence="2">
    <location>
        <begin position="5267"/>
        <end position="5302"/>
    </location>
</feature>
<evidence type="ECO:0000313" key="3">
    <source>
        <dbReference type="EMBL" id="JAP54983.1"/>
    </source>
</evidence>
<feature type="compositionally biased region" description="Low complexity" evidence="1">
    <location>
        <begin position="4236"/>
        <end position="4248"/>
    </location>
</feature>
<feature type="compositionally biased region" description="Low complexity" evidence="1">
    <location>
        <begin position="1123"/>
        <end position="1132"/>
    </location>
</feature>
<dbReference type="InterPro" id="IPR011989">
    <property type="entry name" value="ARM-like"/>
</dbReference>
<dbReference type="SUPFAM" id="SSF48371">
    <property type="entry name" value="ARM repeat"/>
    <property type="match status" value="2"/>
</dbReference>
<dbReference type="InterPro" id="IPR046807">
    <property type="entry name" value="Tra1_central"/>
</dbReference>
<dbReference type="InterPro" id="IPR016024">
    <property type="entry name" value="ARM-type_fold"/>
</dbReference>
<dbReference type="Pfam" id="PF02259">
    <property type="entry name" value="FAT"/>
    <property type="match status" value="1"/>
</dbReference>
<accession>A0A0X3PSP3</accession>